<name>A0A9J6EN66_RHIMP</name>
<feature type="region of interest" description="Disordered" evidence="7">
    <location>
        <begin position="1"/>
        <end position="55"/>
    </location>
</feature>
<keyword evidence="9" id="KW-1185">Reference proteome</keyword>
<keyword evidence="5" id="KW-0175">Coiled coil</keyword>
<evidence type="ECO:0000256" key="5">
    <source>
        <dbReference type="ARBA" id="ARBA00023054"/>
    </source>
</evidence>
<evidence type="ECO:0000313" key="8">
    <source>
        <dbReference type="EMBL" id="KAH8035596.1"/>
    </source>
</evidence>
<evidence type="ECO:0000256" key="1">
    <source>
        <dbReference type="ARBA" id="ARBA00003387"/>
    </source>
</evidence>
<dbReference type="GO" id="GO:0042273">
    <property type="term" value="P:ribosomal large subunit biogenesis"/>
    <property type="evidence" value="ECO:0007669"/>
    <property type="project" value="TreeGrafter"/>
</dbReference>
<evidence type="ECO:0000313" key="9">
    <source>
        <dbReference type="Proteomes" id="UP000821866"/>
    </source>
</evidence>
<comment type="similarity">
    <text evidence="3">Belongs to the EBP2 family.</text>
</comment>
<dbReference type="VEuPathDB" id="VectorBase:LOC119175547"/>
<comment type="subcellular location">
    <subcellularLocation>
        <location evidence="2">Nucleus</location>
        <location evidence="2">Nucleolus</location>
    </subcellularLocation>
</comment>
<dbReference type="VEuPathDB" id="VectorBase:LOC119180802"/>
<feature type="compositionally biased region" description="Polar residues" evidence="7">
    <location>
        <begin position="37"/>
        <end position="55"/>
    </location>
</feature>
<comment type="caution">
    <text evidence="8">The sequence shown here is derived from an EMBL/GenBank/DDBJ whole genome shotgun (WGS) entry which is preliminary data.</text>
</comment>
<sequence length="432" mass="48319">MSDSESVDTDEEHVNEPRSEPQLFELRRSRRFAGLPPTTSIMNKSEGHGSSTTQRAVSLGHLDHITTSMRKCRTQKTRKCKFAGNRYMTTRPPTDTDAGISATAKKLGDINKAYQAPLENSALQGNRIMDIGILSSVFSSLACSECMNTTLKLEERSHQGICSACAVVCTDCGFKRPFHTSIKAALKQKLAEMELDLEWVETLTMVNGLAPLTPELSEQFGDMELKKNRKGDVVRGAAEDAVHHDFKREMAFYRQAQAAVLEGIPRLHELGVVTKRPEDYFAQMAKADTHMTKVREKLLSKKVALERSEKARKMRELKKFGKKVQVEVLQQRQKEKREMMENLKKFKKGHGSLDFLENSGRQKGQKPGAGGNQPGRGKGPSKSQMKRQYKDKKYGYGGQRKRSKFNTASSSADVEGFSRKKHNMAPGAGKVC</sequence>
<comment type="function">
    <text evidence="1">Required for the processing of the 27S pre-rRNA.</text>
</comment>
<evidence type="ECO:0008006" key="10">
    <source>
        <dbReference type="Google" id="ProtNLM"/>
    </source>
</evidence>
<evidence type="ECO:0000256" key="2">
    <source>
        <dbReference type="ARBA" id="ARBA00004604"/>
    </source>
</evidence>
<dbReference type="PANTHER" id="PTHR13028">
    <property type="entry name" value="RRNA PROCESSING PROTEIN EBNA1-BINDING PROTEIN-RELATED"/>
    <property type="match status" value="1"/>
</dbReference>
<dbReference type="InterPro" id="IPR008610">
    <property type="entry name" value="Ebp2"/>
</dbReference>
<dbReference type="GO" id="GO:0030687">
    <property type="term" value="C:preribosome, large subunit precursor"/>
    <property type="evidence" value="ECO:0007669"/>
    <property type="project" value="TreeGrafter"/>
</dbReference>
<proteinExistence type="inferred from homology"/>
<gene>
    <name evidence="8" type="ORF">HPB51_007831</name>
</gene>
<reference evidence="8" key="1">
    <citation type="journal article" date="2020" name="Cell">
        <title>Large-Scale Comparative Analyses of Tick Genomes Elucidate Their Genetic Diversity and Vector Capacities.</title>
        <authorList>
            <consortium name="Tick Genome and Microbiome Consortium (TIGMIC)"/>
            <person name="Jia N."/>
            <person name="Wang J."/>
            <person name="Shi W."/>
            <person name="Du L."/>
            <person name="Sun Y."/>
            <person name="Zhan W."/>
            <person name="Jiang J.F."/>
            <person name="Wang Q."/>
            <person name="Zhang B."/>
            <person name="Ji P."/>
            <person name="Bell-Sakyi L."/>
            <person name="Cui X.M."/>
            <person name="Yuan T.T."/>
            <person name="Jiang B.G."/>
            <person name="Yang W.F."/>
            <person name="Lam T.T."/>
            <person name="Chang Q.C."/>
            <person name="Ding S.J."/>
            <person name="Wang X.J."/>
            <person name="Zhu J.G."/>
            <person name="Ruan X.D."/>
            <person name="Zhao L."/>
            <person name="Wei J.T."/>
            <person name="Ye R.Z."/>
            <person name="Que T.C."/>
            <person name="Du C.H."/>
            <person name="Zhou Y.H."/>
            <person name="Cheng J.X."/>
            <person name="Dai P.F."/>
            <person name="Guo W.B."/>
            <person name="Han X.H."/>
            <person name="Huang E.J."/>
            <person name="Li L.F."/>
            <person name="Wei W."/>
            <person name="Gao Y.C."/>
            <person name="Liu J.Z."/>
            <person name="Shao H.Z."/>
            <person name="Wang X."/>
            <person name="Wang C.C."/>
            <person name="Yang T.C."/>
            <person name="Huo Q.B."/>
            <person name="Li W."/>
            <person name="Chen H.Y."/>
            <person name="Chen S.E."/>
            <person name="Zhou L.G."/>
            <person name="Ni X.B."/>
            <person name="Tian J.H."/>
            <person name="Sheng Y."/>
            <person name="Liu T."/>
            <person name="Pan Y.S."/>
            <person name="Xia L.Y."/>
            <person name="Li J."/>
            <person name="Zhao F."/>
            <person name="Cao W.C."/>
        </authorList>
    </citation>
    <scope>NUCLEOTIDE SEQUENCE</scope>
    <source>
        <strain evidence="8">Rmic-2018</strain>
    </source>
</reference>
<feature type="compositionally biased region" description="Gly residues" evidence="7">
    <location>
        <begin position="367"/>
        <end position="378"/>
    </location>
</feature>
<evidence type="ECO:0000256" key="4">
    <source>
        <dbReference type="ARBA" id="ARBA00022517"/>
    </source>
</evidence>
<feature type="region of interest" description="Disordered" evidence="7">
    <location>
        <begin position="345"/>
        <end position="432"/>
    </location>
</feature>
<dbReference type="GO" id="GO:0006364">
    <property type="term" value="P:rRNA processing"/>
    <property type="evidence" value="ECO:0007669"/>
    <property type="project" value="TreeGrafter"/>
</dbReference>
<organism evidence="8 9">
    <name type="scientific">Rhipicephalus microplus</name>
    <name type="common">Cattle tick</name>
    <name type="synonym">Boophilus microplus</name>
    <dbReference type="NCBI Taxonomy" id="6941"/>
    <lineage>
        <taxon>Eukaryota</taxon>
        <taxon>Metazoa</taxon>
        <taxon>Ecdysozoa</taxon>
        <taxon>Arthropoda</taxon>
        <taxon>Chelicerata</taxon>
        <taxon>Arachnida</taxon>
        <taxon>Acari</taxon>
        <taxon>Parasitiformes</taxon>
        <taxon>Ixodida</taxon>
        <taxon>Ixodoidea</taxon>
        <taxon>Ixodidae</taxon>
        <taxon>Rhipicephalinae</taxon>
        <taxon>Rhipicephalus</taxon>
        <taxon>Boophilus</taxon>
    </lineage>
</organism>
<keyword evidence="6" id="KW-0539">Nucleus</keyword>
<evidence type="ECO:0000256" key="3">
    <source>
        <dbReference type="ARBA" id="ARBA00007336"/>
    </source>
</evidence>
<dbReference type="AlphaFoldDB" id="A0A9J6EN66"/>
<dbReference type="EMBL" id="JABSTU010000003">
    <property type="protein sequence ID" value="KAH8035596.1"/>
    <property type="molecule type" value="Genomic_DNA"/>
</dbReference>
<dbReference type="Pfam" id="PF05890">
    <property type="entry name" value="Ebp2"/>
    <property type="match status" value="1"/>
</dbReference>
<accession>A0A9J6EN66</accession>
<keyword evidence="4" id="KW-0690">Ribosome biogenesis</keyword>
<dbReference type="GO" id="GO:0034399">
    <property type="term" value="C:nuclear periphery"/>
    <property type="evidence" value="ECO:0007669"/>
    <property type="project" value="TreeGrafter"/>
</dbReference>
<dbReference type="GO" id="GO:0005730">
    <property type="term" value="C:nucleolus"/>
    <property type="evidence" value="ECO:0007669"/>
    <property type="project" value="UniProtKB-SubCell"/>
</dbReference>
<protein>
    <recommendedName>
        <fullName evidence="10">rRNA-processing protein EBP2</fullName>
    </recommendedName>
</protein>
<reference evidence="8" key="2">
    <citation type="submission" date="2021-09" db="EMBL/GenBank/DDBJ databases">
        <authorList>
            <person name="Jia N."/>
            <person name="Wang J."/>
            <person name="Shi W."/>
            <person name="Du L."/>
            <person name="Sun Y."/>
            <person name="Zhan W."/>
            <person name="Jiang J."/>
            <person name="Wang Q."/>
            <person name="Zhang B."/>
            <person name="Ji P."/>
            <person name="Sakyi L.B."/>
            <person name="Cui X."/>
            <person name="Yuan T."/>
            <person name="Jiang B."/>
            <person name="Yang W."/>
            <person name="Lam T.T.-Y."/>
            <person name="Chang Q."/>
            <person name="Ding S."/>
            <person name="Wang X."/>
            <person name="Zhu J."/>
            <person name="Ruan X."/>
            <person name="Zhao L."/>
            <person name="Wei J."/>
            <person name="Que T."/>
            <person name="Du C."/>
            <person name="Cheng J."/>
            <person name="Dai P."/>
            <person name="Han X."/>
            <person name="Huang E."/>
            <person name="Gao Y."/>
            <person name="Liu J."/>
            <person name="Shao H."/>
            <person name="Ye R."/>
            <person name="Li L."/>
            <person name="Wei W."/>
            <person name="Wang X."/>
            <person name="Wang C."/>
            <person name="Huo Q."/>
            <person name="Li W."/>
            <person name="Guo W."/>
            <person name="Chen H."/>
            <person name="Chen S."/>
            <person name="Zhou L."/>
            <person name="Zhou L."/>
            <person name="Ni X."/>
            <person name="Tian J."/>
            <person name="Zhou Y."/>
            <person name="Sheng Y."/>
            <person name="Liu T."/>
            <person name="Pan Y."/>
            <person name="Xia L."/>
            <person name="Li J."/>
            <person name="Zhao F."/>
            <person name="Cao W."/>
        </authorList>
    </citation>
    <scope>NUCLEOTIDE SEQUENCE</scope>
    <source>
        <strain evidence="8">Rmic-2018</strain>
        <tissue evidence="8">Larvae</tissue>
    </source>
</reference>
<feature type="compositionally biased region" description="Acidic residues" evidence="7">
    <location>
        <begin position="1"/>
        <end position="11"/>
    </location>
</feature>
<evidence type="ECO:0000256" key="7">
    <source>
        <dbReference type="SAM" id="MobiDB-lite"/>
    </source>
</evidence>
<dbReference type="PANTHER" id="PTHR13028:SF0">
    <property type="entry name" value="RRNA-PROCESSING PROTEIN EBP2-RELATED"/>
    <property type="match status" value="1"/>
</dbReference>
<dbReference type="Proteomes" id="UP000821866">
    <property type="component" value="Chromosome 11"/>
</dbReference>
<evidence type="ECO:0000256" key="6">
    <source>
        <dbReference type="ARBA" id="ARBA00023242"/>
    </source>
</evidence>